<dbReference type="PROSITE" id="PS51257">
    <property type="entry name" value="PROKAR_LIPOPROTEIN"/>
    <property type="match status" value="1"/>
</dbReference>
<gene>
    <name evidence="1" type="ORF">Pla8534_43000</name>
</gene>
<name>A0A518DXB8_9BACT</name>
<dbReference type="KEGG" id="lcre:Pla8534_43000"/>
<protein>
    <recommendedName>
        <fullName evidence="3">Carboxypeptidase regulatory-like domain-containing protein</fullName>
    </recommendedName>
</protein>
<dbReference type="OrthoDB" id="214323at2"/>
<organism evidence="1 2">
    <name type="scientific">Lignipirellula cremea</name>
    <dbReference type="NCBI Taxonomy" id="2528010"/>
    <lineage>
        <taxon>Bacteria</taxon>
        <taxon>Pseudomonadati</taxon>
        <taxon>Planctomycetota</taxon>
        <taxon>Planctomycetia</taxon>
        <taxon>Pirellulales</taxon>
        <taxon>Pirellulaceae</taxon>
        <taxon>Lignipirellula</taxon>
    </lineage>
</organism>
<evidence type="ECO:0008006" key="3">
    <source>
        <dbReference type="Google" id="ProtNLM"/>
    </source>
</evidence>
<dbReference type="Proteomes" id="UP000317648">
    <property type="component" value="Chromosome"/>
</dbReference>
<accession>A0A518DXB8</accession>
<evidence type="ECO:0000313" key="1">
    <source>
        <dbReference type="EMBL" id="QDU96479.1"/>
    </source>
</evidence>
<reference evidence="1 2" key="1">
    <citation type="submission" date="2019-02" db="EMBL/GenBank/DDBJ databases">
        <title>Deep-cultivation of Planctomycetes and their phenomic and genomic characterization uncovers novel biology.</title>
        <authorList>
            <person name="Wiegand S."/>
            <person name="Jogler M."/>
            <person name="Boedeker C."/>
            <person name="Pinto D."/>
            <person name="Vollmers J."/>
            <person name="Rivas-Marin E."/>
            <person name="Kohn T."/>
            <person name="Peeters S.H."/>
            <person name="Heuer A."/>
            <person name="Rast P."/>
            <person name="Oberbeckmann S."/>
            <person name="Bunk B."/>
            <person name="Jeske O."/>
            <person name="Meyerdierks A."/>
            <person name="Storesund J.E."/>
            <person name="Kallscheuer N."/>
            <person name="Luecker S."/>
            <person name="Lage O.M."/>
            <person name="Pohl T."/>
            <person name="Merkel B.J."/>
            <person name="Hornburger P."/>
            <person name="Mueller R.-W."/>
            <person name="Bruemmer F."/>
            <person name="Labrenz M."/>
            <person name="Spormann A.M."/>
            <person name="Op den Camp H."/>
            <person name="Overmann J."/>
            <person name="Amann R."/>
            <person name="Jetten M.S.M."/>
            <person name="Mascher T."/>
            <person name="Medema M.H."/>
            <person name="Devos D.P."/>
            <person name="Kaster A.-K."/>
            <person name="Ovreas L."/>
            <person name="Rohde M."/>
            <person name="Galperin M.Y."/>
            <person name="Jogler C."/>
        </authorList>
    </citation>
    <scope>NUCLEOTIDE SEQUENCE [LARGE SCALE GENOMIC DNA]</scope>
    <source>
        <strain evidence="1 2">Pla85_3_4</strain>
    </source>
</reference>
<sequence length="165" mass="17333">MLRFVNAIDFAGAGRLAAAVGLAILVALLTGCSPGDGLTRGAVNGKITLDKKPLPSGVIRFVPVGETDGPAVMAIITEGAYALPQSEGPVVGNHRVEIEATNMLQFPIDDEAAFAEMAKRGRRMPVNPVPPLYNQSSRLTARIAPEGAIDLNFDLQSKPARSTGR</sequence>
<dbReference type="AlphaFoldDB" id="A0A518DXB8"/>
<keyword evidence="2" id="KW-1185">Reference proteome</keyword>
<proteinExistence type="predicted"/>
<dbReference type="EMBL" id="CP036433">
    <property type="protein sequence ID" value="QDU96479.1"/>
    <property type="molecule type" value="Genomic_DNA"/>
</dbReference>
<dbReference type="RefSeq" id="WP_145055105.1">
    <property type="nucleotide sequence ID" value="NZ_CP036433.1"/>
</dbReference>
<evidence type="ECO:0000313" key="2">
    <source>
        <dbReference type="Proteomes" id="UP000317648"/>
    </source>
</evidence>